<proteinExistence type="predicted"/>
<sequence length="547" mass="62531">MADNHGRAWAFSSDQPSSPLPRNHPDVPDPDPPSSTFRPPSTTPSESDEVLADAELVASVAAHPLDTLGWLDAIALWKKPPADNNNNNNVPAEAKEDTDDEVLEMEVPDVNYDLDEEPDNEDQENCLETHGCNGKDQLGPRDLGLLLIHEVNYHVSIHERCLSDYIRKQQMGAERQSSLDEYMWNSTLYVRGMAKCVDLLLAEDMKDISDSGFQSQRAKAALDYLTAQKIFLELRLELDMLRRGDGPVSSIDPMTAVDEKTEGGNASSDPALIESINGETRVVFRDWDAMTPLEQACAVVNRDWKRINNAPIYLSNVFVGSNIGDIEICDKPLPPLEKSSAGEPMKPSPNPVVGSSEDDNDEMAVEDENENEKEESSSNKLQTNSDVDWLKQSDDYKAILVNWGRWSEMEHNVPEYLRHIRFRDSTIVETSFDNWVKRGNGYGDQAIKNENRGKALRHTLKKIEERQARASAKTRRRALREERRREKFLRAPWRRERQDSVHLRESPRHYSRHRLWRTYTPRTVWLRRRKTKWVAADHKPVADQMSR</sequence>
<comment type="caution">
    <text evidence="2">The sequence shown here is derived from an EMBL/GenBank/DDBJ whole genome shotgun (WGS) entry which is preliminary data.</text>
</comment>
<name>A0ABR2IRB4_9PEZI</name>
<organism evidence="2 3">
    <name type="scientific">Apiospora arundinis</name>
    <dbReference type="NCBI Taxonomy" id="335852"/>
    <lineage>
        <taxon>Eukaryota</taxon>
        <taxon>Fungi</taxon>
        <taxon>Dikarya</taxon>
        <taxon>Ascomycota</taxon>
        <taxon>Pezizomycotina</taxon>
        <taxon>Sordariomycetes</taxon>
        <taxon>Xylariomycetidae</taxon>
        <taxon>Amphisphaeriales</taxon>
        <taxon>Apiosporaceae</taxon>
        <taxon>Apiospora</taxon>
    </lineage>
</organism>
<evidence type="ECO:0000313" key="2">
    <source>
        <dbReference type="EMBL" id="KAK8867419.1"/>
    </source>
</evidence>
<reference evidence="2 3" key="1">
    <citation type="journal article" date="2024" name="IMA Fungus">
        <title>Apiospora arundinis, a panoply of carbohydrate-active enzymes and secondary metabolites.</title>
        <authorList>
            <person name="Sorensen T."/>
            <person name="Petersen C."/>
            <person name="Muurmann A.T."/>
            <person name="Christiansen J.V."/>
            <person name="Brundto M.L."/>
            <person name="Overgaard C.K."/>
            <person name="Boysen A.T."/>
            <person name="Wollenberg R.D."/>
            <person name="Larsen T.O."/>
            <person name="Sorensen J.L."/>
            <person name="Nielsen K.L."/>
            <person name="Sondergaard T.E."/>
        </authorList>
    </citation>
    <scope>NUCLEOTIDE SEQUENCE [LARGE SCALE GENOMIC DNA]</scope>
    <source>
        <strain evidence="2 3">AAU 773</strain>
    </source>
</reference>
<feature type="compositionally biased region" description="Low complexity" evidence="1">
    <location>
        <begin position="34"/>
        <end position="45"/>
    </location>
</feature>
<dbReference type="EMBL" id="JAPCWZ010000004">
    <property type="protein sequence ID" value="KAK8867419.1"/>
    <property type="molecule type" value="Genomic_DNA"/>
</dbReference>
<accession>A0ABR2IRB4</accession>
<evidence type="ECO:0000256" key="1">
    <source>
        <dbReference type="SAM" id="MobiDB-lite"/>
    </source>
</evidence>
<feature type="compositionally biased region" description="Acidic residues" evidence="1">
    <location>
        <begin position="356"/>
        <end position="373"/>
    </location>
</feature>
<feature type="region of interest" description="Disordered" evidence="1">
    <location>
        <begin position="1"/>
        <end position="49"/>
    </location>
</feature>
<gene>
    <name evidence="2" type="ORF">PGQ11_005997</name>
</gene>
<evidence type="ECO:0000313" key="3">
    <source>
        <dbReference type="Proteomes" id="UP001390339"/>
    </source>
</evidence>
<protein>
    <submittedName>
        <fullName evidence="2">Uncharacterized protein</fullName>
    </submittedName>
</protein>
<dbReference type="Proteomes" id="UP001390339">
    <property type="component" value="Unassembled WGS sequence"/>
</dbReference>
<keyword evidence="3" id="KW-1185">Reference proteome</keyword>
<feature type="region of interest" description="Disordered" evidence="1">
    <location>
        <begin position="334"/>
        <end position="386"/>
    </location>
</feature>